<organism evidence="2 3">
    <name type="scientific">Steroidobacter flavus</name>
    <dbReference type="NCBI Taxonomy" id="1842136"/>
    <lineage>
        <taxon>Bacteria</taxon>
        <taxon>Pseudomonadati</taxon>
        <taxon>Pseudomonadota</taxon>
        <taxon>Gammaproteobacteria</taxon>
        <taxon>Steroidobacterales</taxon>
        <taxon>Steroidobacteraceae</taxon>
        <taxon>Steroidobacter</taxon>
    </lineage>
</organism>
<dbReference type="InterPro" id="IPR016181">
    <property type="entry name" value="Acyl_CoA_acyltransferase"/>
</dbReference>
<comment type="caution">
    <text evidence="2">The sequence shown here is derived from an EMBL/GenBank/DDBJ whole genome shotgun (WGS) entry which is preliminary data.</text>
</comment>
<dbReference type="EC" id="2.3.-.-" evidence="2"/>
<dbReference type="GO" id="GO:0016746">
    <property type="term" value="F:acyltransferase activity"/>
    <property type="evidence" value="ECO:0007669"/>
    <property type="project" value="UniProtKB-KW"/>
</dbReference>
<evidence type="ECO:0000259" key="1">
    <source>
        <dbReference type="PROSITE" id="PS51186"/>
    </source>
</evidence>
<feature type="domain" description="N-acetyltransferase" evidence="1">
    <location>
        <begin position="4"/>
        <end position="159"/>
    </location>
</feature>
<dbReference type="CDD" id="cd04301">
    <property type="entry name" value="NAT_SF"/>
    <property type="match status" value="1"/>
</dbReference>
<dbReference type="Gene3D" id="3.40.630.30">
    <property type="match status" value="1"/>
</dbReference>
<evidence type="ECO:0000313" key="3">
    <source>
        <dbReference type="Proteomes" id="UP001595904"/>
    </source>
</evidence>
<keyword evidence="2" id="KW-0808">Transferase</keyword>
<name>A0ABV8SXF5_9GAMM</name>
<dbReference type="PROSITE" id="PS51186">
    <property type="entry name" value="GNAT"/>
    <property type="match status" value="1"/>
</dbReference>
<keyword evidence="2" id="KW-0012">Acyltransferase</keyword>
<dbReference type="Proteomes" id="UP001595904">
    <property type="component" value="Unassembled WGS sequence"/>
</dbReference>
<dbReference type="PANTHER" id="PTHR43305">
    <property type="entry name" value="FAMILY N-ACETYLTRANSFERASE, PUTATIVE (AFU_ORTHOLOGUE AFUA_2G01380)-RELATED"/>
    <property type="match status" value="1"/>
</dbReference>
<evidence type="ECO:0000313" key="2">
    <source>
        <dbReference type="EMBL" id="MFC4311333.1"/>
    </source>
</evidence>
<dbReference type="EMBL" id="JBHSDU010000003">
    <property type="protein sequence ID" value="MFC4311333.1"/>
    <property type="molecule type" value="Genomic_DNA"/>
</dbReference>
<sequence>MHPGTIVLIPADTPELVTIARDLFQEYAHAIGTDLEYQGFATELGALPEPYVAPRGALFIAYVDSEVAGCAALRPLGESSGEMKRLYVRPHYRSLGVGNRLVDAIIAAARQAGFHTLRLDTLPSMTSAQTLYRKLGFVETAPYNDKYLPGTRFYALDLTSRS</sequence>
<dbReference type="PANTHER" id="PTHR43305:SF1">
    <property type="entry name" value="FAMILY N-ACETYLTRANSFERASE, PUTATIVE (AFU_ORTHOLOGUE AFUA_2G01380)-RELATED"/>
    <property type="match status" value="1"/>
</dbReference>
<protein>
    <submittedName>
        <fullName evidence="2">GNAT family N-acetyltransferase</fullName>
        <ecNumber evidence="2">2.3.-.-</ecNumber>
    </submittedName>
</protein>
<proteinExistence type="predicted"/>
<dbReference type="Pfam" id="PF00583">
    <property type="entry name" value="Acetyltransf_1"/>
    <property type="match status" value="1"/>
</dbReference>
<accession>A0ABV8SXF5</accession>
<keyword evidence="3" id="KW-1185">Reference proteome</keyword>
<dbReference type="InterPro" id="IPR000182">
    <property type="entry name" value="GNAT_dom"/>
</dbReference>
<reference evidence="3" key="1">
    <citation type="journal article" date="2019" name="Int. J. Syst. Evol. Microbiol.">
        <title>The Global Catalogue of Microorganisms (GCM) 10K type strain sequencing project: providing services to taxonomists for standard genome sequencing and annotation.</title>
        <authorList>
            <consortium name="The Broad Institute Genomics Platform"/>
            <consortium name="The Broad Institute Genome Sequencing Center for Infectious Disease"/>
            <person name="Wu L."/>
            <person name="Ma J."/>
        </authorList>
    </citation>
    <scope>NUCLEOTIDE SEQUENCE [LARGE SCALE GENOMIC DNA]</scope>
    <source>
        <strain evidence="3">CGMCC 1.10759</strain>
    </source>
</reference>
<gene>
    <name evidence="2" type="ORF">ACFPN2_19700</name>
</gene>
<dbReference type="RefSeq" id="WP_380599580.1">
    <property type="nucleotide sequence ID" value="NZ_JBHSDU010000003.1"/>
</dbReference>
<dbReference type="InterPro" id="IPR052777">
    <property type="entry name" value="Acetyltransferase_Enz"/>
</dbReference>
<dbReference type="SUPFAM" id="SSF55729">
    <property type="entry name" value="Acyl-CoA N-acyltransferases (Nat)"/>
    <property type="match status" value="1"/>
</dbReference>